<evidence type="ECO:0000256" key="1">
    <source>
        <dbReference type="SAM" id="MobiDB-lite"/>
    </source>
</evidence>
<reference evidence="2 3" key="1">
    <citation type="submission" date="2024-04" db="EMBL/GenBank/DDBJ databases">
        <title>Salinicola lusitanus LLJ914,a marine bacterium isolated from the Okinawa Trough.</title>
        <authorList>
            <person name="Li J."/>
        </authorList>
    </citation>
    <scope>NUCLEOTIDE SEQUENCE [LARGE SCALE GENOMIC DNA]</scope>
    <source>
        <strain evidence="2 3">LLJ914</strain>
    </source>
</reference>
<name>A0ABZ3CQP5_9GAMM</name>
<evidence type="ECO:0000313" key="2">
    <source>
        <dbReference type="EMBL" id="XAD53499.1"/>
    </source>
</evidence>
<keyword evidence="3" id="KW-1185">Reference proteome</keyword>
<organism evidence="2 3">
    <name type="scientific">Salinicola lusitanus</name>
    <dbReference type="NCBI Taxonomy" id="1949085"/>
    <lineage>
        <taxon>Bacteria</taxon>
        <taxon>Pseudomonadati</taxon>
        <taxon>Pseudomonadota</taxon>
        <taxon>Gammaproteobacteria</taxon>
        <taxon>Oceanospirillales</taxon>
        <taxon>Halomonadaceae</taxon>
        <taxon>Salinicola</taxon>
    </lineage>
</organism>
<sequence>MPSRRQVLAAGLGGLAIIAMPSLAVGASQRSSKSSSRLPDPAGRVQETPPQGEIRLRQAEGLIVLG</sequence>
<dbReference type="RefSeq" id="WP_342594558.1">
    <property type="nucleotide sequence ID" value="NZ_CP151919.1"/>
</dbReference>
<feature type="compositionally biased region" description="Low complexity" evidence="1">
    <location>
        <begin position="28"/>
        <end position="37"/>
    </location>
</feature>
<evidence type="ECO:0000313" key="3">
    <source>
        <dbReference type="Proteomes" id="UP001453229"/>
    </source>
</evidence>
<proteinExistence type="predicted"/>
<dbReference type="Proteomes" id="UP001453229">
    <property type="component" value="Chromosome"/>
</dbReference>
<protein>
    <submittedName>
        <fullName evidence="2">Uncharacterized protein</fullName>
    </submittedName>
</protein>
<accession>A0ABZ3CQP5</accession>
<feature type="region of interest" description="Disordered" evidence="1">
    <location>
        <begin position="28"/>
        <end position="53"/>
    </location>
</feature>
<gene>
    <name evidence="2" type="ORF">AAGT95_16875</name>
</gene>
<dbReference type="PROSITE" id="PS51318">
    <property type="entry name" value="TAT"/>
    <property type="match status" value="1"/>
</dbReference>
<dbReference type="EMBL" id="CP151919">
    <property type="protein sequence ID" value="XAD53499.1"/>
    <property type="molecule type" value="Genomic_DNA"/>
</dbReference>
<dbReference type="InterPro" id="IPR006311">
    <property type="entry name" value="TAT_signal"/>
</dbReference>